<sequence>MAAGDADEYFTYEARLTSFQKATRKRGSSASRGPKALNWPHKQISPASLARAGFFFRPTPESVDNTVCFLCHKGLDGWEAGDDPLREHLKHSPQCGWAVCAAIEIELGDYVKEDPNKPDMIDARTATFAGRWPHDGKKGWKCKTKQMRQLVEAGWKYTPTEDSDDMATCAYCQLALDGWEPNDKPFDEHFNRSPACPFFSLLDQHKGASKGRARTAKARSSSQSVASEMASLTDQTTGFDGTAMTTASTVSQPAAKKSRTKKATTTRATKKKVKAEAPMDVAEDSQQTDNEASQPPQPKARRGRKRRSEAVESTIASTTDGPAPKKRSGQSSRSTSDNSSADEDDEMTDASVPRAGGAQRPQSFNQSLGQHSPGPRSISHSNALVASPKPTPRHFPDDDEIERQLEEDLAKQMSDADIAQDSDSERSQLKAKKQQPEKDAENTPASPGGQPSIAYAMFDPKGPESGDKSLDDELKMLQAEMEVDEPVPQYQAPKAAPRTNLRRASKATDDAAPKPESSARAEVPKPVETGSHPEGHPEQEQEEDGYVDGDDDDGMTVDSTDTVLKKVYRGAAGSGARARRSDVSAASAASQETIEPPVKRGRGRPSKASLASQASMKEDGSTSTDAPPKRGRGRPSKASLASQDTTAVADTSKEGEAPAPPKRGRGRPPKKSTETNVEKKTEDAAQPEEARPAPEVDAAPAEPQVSSPVQSTSSLHPPSTPGGHNTISPAPSARQPVLSPSHSPQSSDAENQPPLNRPPPAPSSANARRAVLTPVVAATPLHLSPSKRNVLAGLKSTTPWTAANIDAIFGTPHPGRNRENSVDQFLRRGRELTTPERKMTVEEWIYFNANEAEKKLRHECETLVSRFENEGTRAISVLEGLEVIE</sequence>
<feature type="compositionally biased region" description="Polar residues" evidence="3">
    <location>
        <begin position="639"/>
        <end position="649"/>
    </location>
</feature>
<reference evidence="4 5" key="1">
    <citation type="submission" date="2015-07" db="EMBL/GenBank/DDBJ databases">
        <title>The genome of the fungus Escovopsis weberi, a specialized disease agent of ant agriculture.</title>
        <authorList>
            <person name="de Man T.J."/>
            <person name="Stajich J.E."/>
            <person name="Kubicek C.P."/>
            <person name="Chenthamara K."/>
            <person name="Atanasova L."/>
            <person name="Druzhinina I.S."/>
            <person name="Birnbaum S."/>
            <person name="Barribeau S.M."/>
            <person name="Teiling C."/>
            <person name="Suen G."/>
            <person name="Currie C."/>
            <person name="Gerardo N.M."/>
        </authorList>
    </citation>
    <scope>NUCLEOTIDE SEQUENCE [LARGE SCALE GENOMIC DNA]</scope>
</reference>
<dbReference type="Pfam" id="PF00653">
    <property type="entry name" value="BIR"/>
    <property type="match status" value="2"/>
</dbReference>
<feature type="compositionally biased region" description="Low complexity" evidence="3">
    <location>
        <begin position="329"/>
        <end position="339"/>
    </location>
</feature>
<dbReference type="SMART" id="SM00384">
    <property type="entry name" value="AT_hook"/>
    <property type="match status" value="3"/>
</dbReference>
<feature type="compositionally biased region" description="Basic and acidic residues" evidence="3">
    <location>
        <begin position="671"/>
        <end position="694"/>
    </location>
</feature>
<feature type="compositionally biased region" description="Polar residues" evidence="3">
    <location>
        <begin position="609"/>
        <end position="625"/>
    </location>
</feature>
<dbReference type="EMBL" id="LGSR01000002">
    <property type="protein sequence ID" value="KOS23272.1"/>
    <property type="molecule type" value="Genomic_DNA"/>
</dbReference>
<feature type="compositionally biased region" description="Basic residues" evidence="3">
    <location>
        <begin position="207"/>
        <end position="217"/>
    </location>
</feature>
<feature type="compositionally biased region" description="Basic and acidic residues" evidence="3">
    <location>
        <begin position="506"/>
        <end position="539"/>
    </location>
</feature>
<keyword evidence="5" id="KW-1185">Reference proteome</keyword>
<dbReference type="SUPFAM" id="SSF57924">
    <property type="entry name" value="Inhibitor of apoptosis (IAP) repeat"/>
    <property type="match status" value="2"/>
</dbReference>
<feature type="compositionally biased region" description="Low complexity" evidence="3">
    <location>
        <begin position="218"/>
        <end position="231"/>
    </location>
</feature>
<feature type="compositionally biased region" description="Basic residues" evidence="3">
    <location>
        <begin position="256"/>
        <end position="273"/>
    </location>
</feature>
<dbReference type="GO" id="GO:0046872">
    <property type="term" value="F:metal ion binding"/>
    <property type="evidence" value="ECO:0007669"/>
    <property type="project" value="UniProtKB-KW"/>
</dbReference>
<feature type="compositionally biased region" description="Polar residues" evidence="3">
    <location>
        <begin position="360"/>
        <end position="370"/>
    </location>
</feature>
<protein>
    <submittedName>
        <fullName evidence="4">Protein bir1</fullName>
    </submittedName>
</protein>
<feature type="compositionally biased region" description="Basic and acidic residues" evidence="3">
    <location>
        <begin position="423"/>
        <end position="441"/>
    </location>
</feature>
<dbReference type="Gene3D" id="1.10.1170.10">
    <property type="entry name" value="Inhibitor Of Apoptosis Protein (2mihbC-IAP-1), Chain A"/>
    <property type="match status" value="2"/>
</dbReference>
<dbReference type="CDD" id="cd00022">
    <property type="entry name" value="BIR"/>
    <property type="match status" value="2"/>
</dbReference>
<evidence type="ECO:0000256" key="2">
    <source>
        <dbReference type="ARBA" id="ARBA00022833"/>
    </source>
</evidence>
<keyword evidence="2" id="KW-0862">Zinc</keyword>
<feature type="compositionally biased region" description="Polar residues" evidence="3">
    <location>
        <begin position="738"/>
        <end position="750"/>
    </location>
</feature>
<name>A0A0N0RUB2_ESCWE</name>
<feature type="compositionally biased region" description="Polar residues" evidence="3">
    <location>
        <begin position="284"/>
        <end position="294"/>
    </location>
</feature>
<gene>
    <name evidence="4" type="ORF">ESCO_004005</name>
</gene>
<dbReference type="Pfam" id="PF02178">
    <property type="entry name" value="AT_hook"/>
    <property type="match status" value="3"/>
</dbReference>
<feature type="region of interest" description="Disordered" evidence="3">
    <location>
        <begin position="207"/>
        <end position="767"/>
    </location>
</feature>
<dbReference type="Proteomes" id="UP000053831">
    <property type="component" value="Unassembled WGS sequence"/>
</dbReference>
<dbReference type="InterPro" id="IPR051190">
    <property type="entry name" value="Baculoviral_IAP"/>
</dbReference>
<dbReference type="PANTHER" id="PTHR46771:SF5">
    <property type="entry name" value="DETERIN"/>
    <property type="match status" value="1"/>
</dbReference>
<dbReference type="InterPro" id="IPR001370">
    <property type="entry name" value="BIR_rpt"/>
</dbReference>
<proteinExistence type="predicted"/>
<keyword evidence="1" id="KW-0479">Metal-binding</keyword>
<dbReference type="AlphaFoldDB" id="A0A0N0RUB2"/>
<dbReference type="OrthoDB" id="2196114at2759"/>
<evidence type="ECO:0000313" key="4">
    <source>
        <dbReference type="EMBL" id="KOS23272.1"/>
    </source>
</evidence>
<dbReference type="PANTHER" id="PTHR46771">
    <property type="entry name" value="DETERIN"/>
    <property type="match status" value="1"/>
</dbReference>
<dbReference type="PROSITE" id="PS50143">
    <property type="entry name" value="BIR_REPEAT_2"/>
    <property type="match status" value="2"/>
</dbReference>
<accession>A0A0N0RUB2</accession>
<feature type="compositionally biased region" description="Low complexity" evidence="3">
    <location>
        <begin position="695"/>
        <end position="714"/>
    </location>
</feature>
<dbReference type="InterPro" id="IPR017956">
    <property type="entry name" value="AT_hook_DNA-bd_motif"/>
</dbReference>
<feature type="compositionally biased region" description="Polar residues" evidence="3">
    <location>
        <begin position="232"/>
        <end position="252"/>
    </location>
</feature>
<feature type="compositionally biased region" description="Basic and acidic residues" evidence="3">
    <location>
        <begin position="461"/>
        <end position="475"/>
    </location>
</feature>
<evidence type="ECO:0000256" key="3">
    <source>
        <dbReference type="SAM" id="MobiDB-lite"/>
    </source>
</evidence>
<dbReference type="PRINTS" id="PR00929">
    <property type="entry name" value="ATHOOK"/>
</dbReference>
<comment type="caution">
    <text evidence="4">The sequence shown here is derived from an EMBL/GenBank/DDBJ whole genome shotgun (WGS) entry which is preliminary data.</text>
</comment>
<feature type="compositionally biased region" description="Acidic residues" evidence="3">
    <location>
        <begin position="540"/>
        <end position="555"/>
    </location>
</feature>
<evidence type="ECO:0000313" key="5">
    <source>
        <dbReference type="Proteomes" id="UP000053831"/>
    </source>
</evidence>
<evidence type="ECO:0000256" key="1">
    <source>
        <dbReference type="ARBA" id="ARBA00022723"/>
    </source>
</evidence>
<organism evidence="4 5">
    <name type="scientific">Escovopsis weberi</name>
    <dbReference type="NCBI Taxonomy" id="150374"/>
    <lineage>
        <taxon>Eukaryota</taxon>
        <taxon>Fungi</taxon>
        <taxon>Dikarya</taxon>
        <taxon>Ascomycota</taxon>
        <taxon>Pezizomycotina</taxon>
        <taxon>Sordariomycetes</taxon>
        <taxon>Hypocreomycetidae</taxon>
        <taxon>Hypocreales</taxon>
        <taxon>Hypocreaceae</taxon>
        <taxon>Escovopsis</taxon>
    </lineage>
</organism>
<dbReference type="STRING" id="150374.A0A0N0RUB2"/>
<dbReference type="SMART" id="SM00238">
    <property type="entry name" value="BIR"/>
    <property type="match status" value="2"/>
</dbReference>
<dbReference type="GO" id="GO:0003677">
    <property type="term" value="F:DNA binding"/>
    <property type="evidence" value="ECO:0007669"/>
    <property type="project" value="InterPro"/>
</dbReference>